<dbReference type="Pfam" id="PF05711">
    <property type="entry name" value="TylF"/>
    <property type="match status" value="1"/>
</dbReference>
<reference evidence="2" key="1">
    <citation type="journal article" date="2019" name="Int. J. Syst. Evol. Microbiol.">
        <title>The Global Catalogue of Microorganisms (GCM) 10K type strain sequencing project: providing services to taxonomists for standard genome sequencing and annotation.</title>
        <authorList>
            <consortium name="The Broad Institute Genomics Platform"/>
            <consortium name="The Broad Institute Genome Sequencing Center for Infectious Disease"/>
            <person name="Wu L."/>
            <person name="Ma J."/>
        </authorList>
    </citation>
    <scope>NUCLEOTIDE SEQUENCE [LARGE SCALE GENOMIC DNA]</scope>
    <source>
        <strain evidence="2">NBRC 112299</strain>
    </source>
</reference>
<dbReference type="EMBL" id="BSUN01000001">
    <property type="protein sequence ID" value="GMA33884.1"/>
    <property type="molecule type" value="Genomic_DNA"/>
</dbReference>
<dbReference type="Gene3D" id="3.40.50.150">
    <property type="entry name" value="Vaccinia Virus protein VP39"/>
    <property type="match status" value="1"/>
</dbReference>
<dbReference type="PANTHER" id="PTHR40036:SF1">
    <property type="entry name" value="MACROCIN O-METHYLTRANSFERASE"/>
    <property type="match status" value="1"/>
</dbReference>
<gene>
    <name evidence="1" type="ORF">GCM10025876_00880</name>
</gene>
<protein>
    <recommendedName>
        <fullName evidence="3">Demethyldecarbamoylnovobiocin O-methyltransferase</fullName>
    </recommendedName>
</protein>
<proteinExistence type="predicted"/>
<evidence type="ECO:0000313" key="2">
    <source>
        <dbReference type="Proteomes" id="UP001157125"/>
    </source>
</evidence>
<dbReference type="PANTHER" id="PTHR40036">
    <property type="entry name" value="MACROCIN O-METHYLTRANSFERASE"/>
    <property type="match status" value="1"/>
</dbReference>
<accession>A0ABQ6IAU5</accession>
<sequence>MPGAIVEFGIALGGSATALATRRGDRSFHGFDVFGQIPAPDAAKDGERAVRRYAVIAAGQSRGIRGDDYYGYMTDLQQRVTATMGEHGVTVDGRHVALHRGLFDETWPTVADRIPAIAVAHIDCDWHDPVAYCLAAIAPKVQPGGIVVLDDYLDYEGCRAAVDEFLGDHPEFVRRHLDGNLSLRRV</sequence>
<evidence type="ECO:0008006" key="3">
    <source>
        <dbReference type="Google" id="ProtNLM"/>
    </source>
</evidence>
<dbReference type="RefSeq" id="WP_284327102.1">
    <property type="nucleotide sequence ID" value="NZ_BSUN01000001.1"/>
</dbReference>
<dbReference type="SUPFAM" id="SSF53335">
    <property type="entry name" value="S-adenosyl-L-methionine-dependent methyltransferases"/>
    <property type="match status" value="1"/>
</dbReference>
<dbReference type="InterPro" id="IPR008884">
    <property type="entry name" value="TylF_MeTrfase"/>
</dbReference>
<name>A0ABQ6IAU5_9MICO</name>
<dbReference type="InterPro" id="IPR029063">
    <property type="entry name" value="SAM-dependent_MTases_sf"/>
</dbReference>
<evidence type="ECO:0000313" key="1">
    <source>
        <dbReference type="EMBL" id="GMA33884.1"/>
    </source>
</evidence>
<keyword evidence="2" id="KW-1185">Reference proteome</keyword>
<dbReference type="Proteomes" id="UP001157125">
    <property type="component" value="Unassembled WGS sequence"/>
</dbReference>
<organism evidence="1 2">
    <name type="scientific">Demequina litorisediminis</name>
    <dbReference type="NCBI Taxonomy" id="1849022"/>
    <lineage>
        <taxon>Bacteria</taxon>
        <taxon>Bacillati</taxon>
        <taxon>Actinomycetota</taxon>
        <taxon>Actinomycetes</taxon>
        <taxon>Micrococcales</taxon>
        <taxon>Demequinaceae</taxon>
        <taxon>Demequina</taxon>
    </lineage>
</organism>
<comment type="caution">
    <text evidence="1">The sequence shown here is derived from an EMBL/GenBank/DDBJ whole genome shotgun (WGS) entry which is preliminary data.</text>
</comment>